<dbReference type="EMBL" id="CP064939">
    <property type="protein sequence ID" value="QPH40543.1"/>
    <property type="molecule type" value="Genomic_DNA"/>
</dbReference>
<dbReference type="InterPro" id="IPR001405">
    <property type="entry name" value="UPF0758"/>
</dbReference>
<dbReference type="Gene3D" id="3.10.450.700">
    <property type="match status" value="1"/>
</dbReference>
<dbReference type="Pfam" id="PF20582">
    <property type="entry name" value="UPF0758_N"/>
    <property type="match status" value="1"/>
</dbReference>
<feature type="domain" description="UPF0758" evidence="1">
    <location>
        <begin position="97"/>
        <end position="171"/>
    </location>
</feature>
<evidence type="ECO:0000313" key="3">
    <source>
        <dbReference type="Proteomes" id="UP000594759"/>
    </source>
</evidence>
<name>A0A7S9L181_9SPHI</name>
<dbReference type="RefSeq" id="WP_196099997.1">
    <property type="nucleotide sequence ID" value="NZ_CP064939.1"/>
</dbReference>
<sequence length="192" mass="20939">MEKRTIAGEAFSYGKRSFFLDFMVARTGSNYIQITKRELENDGSFTTRRLAVFMDDFEWLISGFSSLLHSAAHAGDKACSVHALFSQPKQEKGQSGIEGWDPALRPRERLAELGAQALETKELIGSGSREASAVELAQKLLCSAGGDLQKLSLLSLSELSSFKGMGTGKCCAVLSAIELSRRIHSPLPKFGF</sequence>
<dbReference type="AlphaFoldDB" id="A0A7S9L181"/>
<protein>
    <recommendedName>
        <fullName evidence="1">UPF0758 domain-containing protein</fullName>
    </recommendedName>
</protein>
<dbReference type="InterPro" id="IPR046778">
    <property type="entry name" value="UPF0758_N"/>
</dbReference>
<dbReference type="PANTHER" id="PTHR30471">
    <property type="entry name" value="DNA REPAIR PROTEIN RADC"/>
    <property type="match status" value="1"/>
</dbReference>
<gene>
    <name evidence="2" type="ORF">IZT61_04480</name>
</gene>
<dbReference type="PANTHER" id="PTHR30471:SF3">
    <property type="entry name" value="UPF0758 PROTEIN YEES-RELATED"/>
    <property type="match status" value="1"/>
</dbReference>
<keyword evidence="3" id="KW-1185">Reference proteome</keyword>
<proteinExistence type="predicted"/>
<organism evidence="2 3">
    <name type="scientific">Pedobacter endophyticus</name>
    <dbReference type="NCBI Taxonomy" id="2789740"/>
    <lineage>
        <taxon>Bacteria</taxon>
        <taxon>Pseudomonadati</taxon>
        <taxon>Bacteroidota</taxon>
        <taxon>Sphingobacteriia</taxon>
        <taxon>Sphingobacteriales</taxon>
        <taxon>Sphingobacteriaceae</taxon>
        <taxon>Pedobacter</taxon>
    </lineage>
</organism>
<evidence type="ECO:0000313" key="2">
    <source>
        <dbReference type="EMBL" id="QPH40543.1"/>
    </source>
</evidence>
<reference evidence="2 3" key="1">
    <citation type="submission" date="2020-11" db="EMBL/GenBank/DDBJ databases">
        <title>Pedobacter endophytica, an endophytic bacteria isolated form Carex pumila.</title>
        <authorList>
            <person name="Peng Y."/>
            <person name="Jiang L."/>
            <person name="Lee J."/>
        </authorList>
    </citation>
    <scope>NUCLEOTIDE SEQUENCE [LARGE SCALE GENOMIC DNA]</scope>
    <source>
        <strain evidence="2 3">JBR3-12</strain>
    </source>
</reference>
<accession>A0A7S9L181</accession>
<dbReference type="Proteomes" id="UP000594759">
    <property type="component" value="Chromosome"/>
</dbReference>
<dbReference type="KEGG" id="pex:IZT61_04480"/>
<evidence type="ECO:0000259" key="1">
    <source>
        <dbReference type="Pfam" id="PF20582"/>
    </source>
</evidence>